<evidence type="ECO:0000313" key="1">
    <source>
        <dbReference type="EMBL" id="PRR76746.1"/>
    </source>
</evidence>
<dbReference type="NCBIfam" id="TIGR03184">
    <property type="entry name" value="DNA_S_dndE"/>
    <property type="match status" value="1"/>
</dbReference>
<accession>A0A9X7P7F6</accession>
<dbReference type="AlphaFoldDB" id="A0A9X7P7F6"/>
<dbReference type="InterPro" id="IPR014969">
    <property type="entry name" value="DNA_S_DndE"/>
</dbReference>
<evidence type="ECO:0008006" key="3">
    <source>
        <dbReference type="Google" id="ProtNLM"/>
    </source>
</evidence>
<dbReference type="InterPro" id="IPR038472">
    <property type="entry name" value="DndE_sf"/>
</dbReference>
<dbReference type="Gene3D" id="1.10.1220.160">
    <property type="entry name" value="DNA sulphur modification protein DndE"/>
    <property type="match status" value="1"/>
</dbReference>
<sequence length="142" mass="15844">MIVKQLTLSNHAKDQLARLKGKTGIDQWNILCRWALCLSLKEPTPPPDVPIPADSNVQIEWHTLLGEYQELYEALVIQRCIQDGVGTDPASLAKYFRLHVHRGIAYLSATNFIKSVSDLLYLVVEDLPPEAPGEDEADAIIP</sequence>
<dbReference type="Pfam" id="PF08870">
    <property type="entry name" value="DndE"/>
    <property type="match status" value="1"/>
</dbReference>
<dbReference type="Proteomes" id="UP000239430">
    <property type="component" value="Unassembled WGS sequence"/>
</dbReference>
<dbReference type="REBASE" id="266501">
    <property type="entry name" value="M.Mst26271DndEP"/>
</dbReference>
<evidence type="ECO:0000313" key="2">
    <source>
        <dbReference type="Proteomes" id="UP000239430"/>
    </source>
</evidence>
<dbReference type="RefSeq" id="WP_054935967.1">
    <property type="nucleotide sequence ID" value="NZ_PVXL01000019.1"/>
</dbReference>
<protein>
    <recommendedName>
        <fullName evidence="3">DNA sulfur modification protein DndE</fullName>
    </recommendedName>
</protein>
<proteinExistence type="predicted"/>
<reference evidence="1 2" key="1">
    <citation type="submission" date="2018-03" db="EMBL/GenBank/DDBJ databases">
        <title>Genome sequence of Moorella stamsii DSM 26217.</title>
        <authorList>
            <person name="Poehlein A."/>
            <person name="Daniel R."/>
        </authorList>
    </citation>
    <scope>NUCLEOTIDE SEQUENCE [LARGE SCALE GENOMIC DNA]</scope>
    <source>
        <strain evidence="2">DSM 26217</strain>
    </source>
</reference>
<dbReference type="EMBL" id="PVXL01000019">
    <property type="protein sequence ID" value="PRR76746.1"/>
    <property type="molecule type" value="Genomic_DNA"/>
</dbReference>
<name>A0A9X7P7F6_9FIRM</name>
<keyword evidence="2" id="KW-1185">Reference proteome</keyword>
<comment type="caution">
    <text evidence="1">The sequence shown here is derived from an EMBL/GenBank/DDBJ whole genome shotgun (WGS) entry which is preliminary data.</text>
</comment>
<gene>
    <name evidence="1" type="ORF">MOST_03900</name>
</gene>
<organism evidence="1 2">
    <name type="scientific">Neomoorella stamsii</name>
    <dbReference type="NCBI Taxonomy" id="1266720"/>
    <lineage>
        <taxon>Bacteria</taxon>
        <taxon>Bacillati</taxon>
        <taxon>Bacillota</taxon>
        <taxon>Clostridia</taxon>
        <taxon>Neomoorellales</taxon>
        <taxon>Neomoorellaceae</taxon>
        <taxon>Neomoorella</taxon>
    </lineage>
</organism>